<evidence type="ECO:0000313" key="5">
    <source>
        <dbReference type="EMBL" id="MXP42114.1"/>
    </source>
</evidence>
<keyword evidence="6" id="KW-1185">Reference proteome</keyword>
<sequence>MHTTEGRRPASARPRSLAARLLAIVLPLALLGACSEPAPERKDPEVRAALEEGRERAKASAREPRTPAEKALHEEIRALGKSFDGEIGLAVRDVASGWTAHYEGNDRFPQQSVSKLWVAIAAMTLVDRGKLDLKQEVTLTREDLTLFHQPLRALALRPQGYTTTLEDLLVKAITRSDNTANDYLLRRVGGPNAVRTVLAELGIAGVRFGPGERIMQSEIAGLEWRPEYSLERKFYDARDQVPPAVRRAAFEAYIADPVDGATPIGMVDALARLQKGQLLSPASTAQLLGILEQTRSGAQRLKGGLPPGWTIGHKTGTGQEYEGMQAGYNDVGILTAPSGRTYAVAVLMGRASQPQPVRRALMHALVRVIAEYEQAAGRSAAP</sequence>
<accession>A0A6I4UW67</accession>
<feature type="domain" description="Beta-lactamase class A catalytic" evidence="4">
    <location>
        <begin position="88"/>
        <end position="348"/>
    </location>
</feature>
<evidence type="ECO:0000256" key="3">
    <source>
        <dbReference type="ARBA" id="ARBA00012865"/>
    </source>
</evidence>
<dbReference type="AlphaFoldDB" id="A0A6I4UW67"/>
<name>A0A6I4UW67_9SPHN</name>
<dbReference type="InterPro" id="IPR000871">
    <property type="entry name" value="Beta-lactam_class-A"/>
</dbReference>
<dbReference type="PANTHER" id="PTHR35333:SF3">
    <property type="entry name" value="BETA-LACTAMASE-TYPE TRANSPEPTIDASE FOLD CONTAINING PROTEIN"/>
    <property type="match status" value="1"/>
</dbReference>
<dbReference type="OrthoDB" id="9784149at2"/>
<dbReference type="Proteomes" id="UP000469159">
    <property type="component" value="Unassembled WGS sequence"/>
</dbReference>
<comment type="catalytic activity">
    <reaction evidence="1">
        <text>a beta-lactam + H2O = a substituted beta-amino acid</text>
        <dbReference type="Rhea" id="RHEA:20401"/>
        <dbReference type="ChEBI" id="CHEBI:15377"/>
        <dbReference type="ChEBI" id="CHEBI:35627"/>
        <dbReference type="ChEBI" id="CHEBI:140347"/>
        <dbReference type="EC" id="3.5.2.6"/>
    </reaction>
</comment>
<evidence type="ECO:0000256" key="2">
    <source>
        <dbReference type="ARBA" id="ARBA00009009"/>
    </source>
</evidence>
<dbReference type="GO" id="GO:0008800">
    <property type="term" value="F:beta-lactamase activity"/>
    <property type="evidence" value="ECO:0007669"/>
    <property type="project" value="UniProtKB-EC"/>
</dbReference>
<evidence type="ECO:0000256" key="1">
    <source>
        <dbReference type="ARBA" id="ARBA00001526"/>
    </source>
</evidence>
<dbReference type="RefSeq" id="WP_160746980.1">
    <property type="nucleotide sequence ID" value="NZ_WTYK01000006.1"/>
</dbReference>
<dbReference type="PRINTS" id="PR00118">
    <property type="entry name" value="BLACTAMASEA"/>
</dbReference>
<dbReference type="GO" id="GO:0030655">
    <property type="term" value="P:beta-lactam antibiotic catabolic process"/>
    <property type="evidence" value="ECO:0007669"/>
    <property type="project" value="InterPro"/>
</dbReference>
<reference evidence="5 6" key="1">
    <citation type="submission" date="2019-12" db="EMBL/GenBank/DDBJ databases">
        <title>Genomic-based taxomic classification of the family Erythrobacteraceae.</title>
        <authorList>
            <person name="Xu L."/>
        </authorList>
    </citation>
    <scope>NUCLEOTIDE SEQUENCE [LARGE SCALE GENOMIC DNA]</scope>
    <source>
        <strain evidence="5 6">MCCC 1K02066</strain>
    </source>
</reference>
<dbReference type="SUPFAM" id="SSF56601">
    <property type="entry name" value="beta-lactamase/transpeptidase-like"/>
    <property type="match status" value="1"/>
</dbReference>
<dbReference type="Gene3D" id="3.40.710.10">
    <property type="entry name" value="DD-peptidase/beta-lactamase superfamily"/>
    <property type="match status" value="1"/>
</dbReference>
<evidence type="ECO:0000313" key="6">
    <source>
        <dbReference type="Proteomes" id="UP000469159"/>
    </source>
</evidence>
<comment type="caution">
    <text evidence="5">The sequence shown here is derived from an EMBL/GenBank/DDBJ whole genome shotgun (WGS) entry which is preliminary data.</text>
</comment>
<dbReference type="EC" id="3.5.2.6" evidence="3"/>
<dbReference type="InterPro" id="IPR012338">
    <property type="entry name" value="Beta-lactam/transpept-like"/>
</dbReference>
<protein>
    <recommendedName>
        <fullName evidence="3">beta-lactamase</fullName>
        <ecNumber evidence="3">3.5.2.6</ecNumber>
    </recommendedName>
</protein>
<gene>
    <name evidence="5" type="primary">bla</name>
    <name evidence="5" type="ORF">GRI75_10725</name>
</gene>
<dbReference type="NCBIfam" id="NF033103">
    <property type="entry name" value="bla_class_A"/>
    <property type="match status" value="1"/>
</dbReference>
<dbReference type="GO" id="GO:0046677">
    <property type="term" value="P:response to antibiotic"/>
    <property type="evidence" value="ECO:0007669"/>
    <property type="project" value="InterPro"/>
</dbReference>
<proteinExistence type="inferred from homology"/>
<dbReference type="PROSITE" id="PS51257">
    <property type="entry name" value="PROKAR_LIPOPROTEIN"/>
    <property type="match status" value="1"/>
</dbReference>
<dbReference type="PANTHER" id="PTHR35333">
    <property type="entry name" value="BETA-LACTAMASE"/>
    <property type="match status" value="1"/>
</dbReference>
<comment type="similarity">
    <text evidence="2">Belongs to the class-A beta-lactamase family.</text>
</comment>
<dbReference type="Pfam" id="PF13354">
    <property type="entry name" value="Beta-lactamase2"/>
    <property type="match status" value="1"/>
</dbReference>
<evidence type="ECO:0000259" key="4">
    <source>
        <dbReference type="Pfam" id="PF13354"/>
    </source>
</evidence>
<organism evidence="5 6">
    <name type="scientific">Croceibacterium soli</name>
    <dbReference type="NCBI Taxonomy" id="1739690"/>
    <lineage>
        <taxon>Bacteria</taxon>
        <taxon>Pseudomonadati</taxon>
        <taxon>Pseudomonadota</taxon>
        <taxon>Alphaproteobacteria</taxon>
        <taxon>Sphingomonadales</taxon>
        <taxon>Erythrobacteraceae</taxon>
        <taxon>Croceibacterium</taxon>
    </lineage>
</organism>
<dbReference type="EMBL" id="WTYK01000006">
    <property type="protein sequence ID" value="MXP42114.1"/>
    <property type="molecule type" value="Genomic_DNA"/>
</dbReference>
<dbReference type="InterPro" id="IPR045155">
    <property type="entry name" value="Beta-lactam_cat"/>
</dbReference>